<dbReference type="AlphaFoldDB" id="A0A830GLJ4"/>
<proteinExistence type="predicted"/>
<keyword evidence="2" id="KW-1185">Reference proteome</keyword>
<organism evidence="1 2">
    <name type="scientific">Haloarcula pellucida</name>
    <dbReference type="NCBI Taxonomy" id="1427151"/>
    <lineage>
        <taxon>Archaea</taxon>
        <taxon>Methanobacteriati</taxon>
        <taxon>Methanobacteriota</taxon>
        <taxon>Stenosarchaea group</taxon>
        <taxon>Halobacteria</taxon>
        <taxon>Halobacteriales</taxon>
        <taxon>Haloarculaceae</taxon>
        <taxon>Haloarcula</taxon>
    </lineage>
</organism>
<gene>
    <name evidence="1" type="ORF">GCM10009030_22860</name>
</gene>
<protein>
    <submittedName>
        <fullName evidence="1">Uncharacterized protein</fullName>
    </submittedName>
</protein>
<dbReference type="RefSeq" id="WP_188997638.1">
    <property type="nucleotide sequence ID" value="NZ_BMOU01000003.1"/>
</dbReference>
<reference evidence="1" key="2">
    <citation type="submission" date="2020-09" db="EMBL/GenBank/DDBJ databases">
        <authorList>
            <person name="Sun Q."/>
            <person name="Ohkuma M."/>
        </authorList>
    </citation>
    <scope>NUCLEOTIDE SEQUENCE</scope>
    <source>
        <strain evidence="1">JCM 17820</strain>
    </source>
</reference>
<accession>A0A830GLJ4</accession>
<dbReference type="EMBL" id="BMOU01000003">
    <property type="protein sequence ID" value="GGN95501.1"/>
    <property type="molecule type" value="Genomic_DNA"/>
</dbReference>
<comment type="caution">
    <text evidence="1">The sequence shown here is derived from an EMBL/GenBank/DDBJ whole genome shotgun (WGS) entry which is preliminary data.</text>
</comment>
<dbReference type="Proteomes" id="UP000605784">
    <property type="component" value="Unassembled WGS sequence"/>
</dbReference>
<reference evidence="1" key="1">
    <citation type="journal article" date="2014" name="Int. J. Syst. Evol. Microbiol.">
        <title>Complete genome sequence of Corynebacterium casei LMG S-19264T (=DSM 44701T), isolated from a smear-ripened cheese.</title>
        <authorList>
            <consortium name="US DOE Joint Genome Institute (JGI-PGF)"/>
            <person name="Walter F."/>
            <person name="Albersmeier A."/>
            <person name="Kalinowski J."/>
            <person name="Ruckert C."/>
        </authorList>
    </citation>
    <scope>NUCLEOTIDE SEQUENCE</scope>
    <source>
        <strain evidence="1">JCM 17820</strain>
    </source>
</reference>
<evidence type="ECO:0000313" key="2">
    <source>
        <dbReference type="Proteomes" id="UP000605784"/>
    </source>
</evidence>
<evidence type="ECO:0000313" key="1">
    <source>
        <dbReference type="EMBL" id="GGN95501.1"/>
    </source>
</evidence>
<sequence length="127" mass="14208">MEIPTHASAGTVWSQVLLVSLDMDIPASQSRLRTLRTPVTDIDSVDSRLTHDIEDAHIDRHVVRNPRVGGVERWKRGPRVDRRVANSLPLFDGRVCLVGKLHVVTLLVFRGPESVSARSTSAHRRTM</sequence>
<name>A0A830GLJ4_9EURY</name>